<feature type="compositionally biased region" description="Basic and acidic residues" evidence="1">
    <location>
        <begin position="225"/>
        <end position="278"/>
    </location>
</feature>
<name>A0ABV6MEA3_9ACTN</name>
<keyword evidence="3" id="KW-1185">Reference proteome</keyword>
<evidence type="ECO:0008006" key="4">
    <source>
        <dbReference type="Google" id="ProtNLM"/>
    </source>
</evidence>
<organism evidence="2 3">
    <name type="scientific">Phytohabitans kaempferiae</name>
    <dbReference type="NCBI Taxonomy" id="1620943"/>
    <lineage>
        <taxon>Bacteria</taxon>
        <taxon>Bacillati</taxon>
        <taxon>Actinomycetota</taxon>
        <taxon>Actinomycetes</taxon>
        <taxon>Micromonosporales</taxon>
        <taxon>Micromonosporaceae</taxon>
    </lineage>
</organism>
<gene>
    <name evidence="2" type="ORF">ACFFIA_36050</name>
</gene>
<proteinExistence type="predicted"/>
<feature type="region of interest" description="Disordered" evidence="1">
    <location>
        <begin position="221"/>
        <end position="278"/>
    </location>
</feature>
<accession>A0ABV6MEA3</accession>
<reference evidence="2 3" key="1">
    <citation type="submission" date="2024-09" db="EMBL/GenBank/DDBJ databases">
        <authorList>
            <person name="Sun Q."/>
            <person name="Mori K."/>
        </authorList>
    </citation>
    <scope>NUCLEOTIDE SEQUENCE [LARGE SCALE GENOMIC DNA]</scope>
    <source>
        <strain evidence="2 3">TBRC 3947</strain>
    </source>
</reference>
<dbReference type="RefSeq" id="WP_377260152.1">
    <property type="nucleotide sequence ID" value="NZ_JBHLUH010000077.1"/>
</dbReference>
<evidence type="ECO:0000256" key="1">
    <source>
        <dbReference type="SAM" id="MobiDB-lite"/>
    </source>
</evidence>
<sequence>MSIAYPIAARRKLDPADKAHWYSKRKRKESELLKPDAHHVLVYRVDGQYVLDNDRMPAADDRVVSATHVSMVDMRRDAPVVVTLHIPSADASYFEVVVMFVCTVNDPIAVVRGGVQAQEALLAHLKAHHKLFELGLRYRLSDVNEVRRVIGAQVTAYVTIKPPVVLGMAVSMASVEVSTPEVLTKYESRHRDKDFEQRLARQEQEYQQQLKVGEVRYEQSMASVRQEHEHSLASGRQEHDHTMADVRQRHEHRLADRAHDREQDVRTSDARHSQQLARERNEFEYEQFERRMELIGSDPRRALMAAFVGGRIDASTLSEELRVLDDRDRQERIRELEFERDSRREQAAIEREERSRLQEYEREGARERAAMELEERRLDREEKRQERDERREREERDRTDVRRREDRAYDDRVRQEQDEREDRKELLRMRVELLRQSIAQGQMNMVDLHAEKLYTEVMGLSPQPEVGTSTAPRLMPPDPPVAELEADEDKIGQVREEDD</sequence>
<evidence type="ECO:0000313" key="2">
    <source>
        <dbReference type="EMBL" id="MFC0533040.1"/>
    </source>
</evidence>
<evidence type="ECO:0000313" key="3">
    <source>
        <dbReference type="Proteomes" id="UP001589867"/>
    </source>
</evidence>
<dbReference type="Proteomes" id="UP001589867">
    <property type="component" value="Unassembled WGS sequence"/>
</dbReference>
<feature type="region of interest" description="Disordered" evidence="1">
    <location>
        <begin position="461"/>
        <end position="499"/>
    </location>
</feature>
<comment type="caution">
    <text evidence="2">The sequence shown here is derived from an EMBL/GenBank/DDBJ whole genome shotgun (WGS) entry which is preliminary data.</text>
</comment>
<dbReference type="EMBL" id="JBHLUH010000077">
    <property type="protein sequence ID" value="MFC0533040.1"/>
    <property type="molecule type" value="Genomic_DNA"/>
</dbReference>
<protein>
    <recommendedName>
        <fullName evidence="4">Band 7 domain-containing protein</fullName>
    </recommendedName>
</protein>
<feature type="compositionally biased region" description="Basic and acidic residues" evidence="1">
    <location>
        <begin position="489"/>
        <end position="499"/>
    </location>
</feature>
<feature type="region of interest" description="Disordered" evidence="1">
    <location>
        <begin position="344"/>
        <end position="422"/>
    </location>
</feature>